<dbReference type="GO" id="GO:0004984">
    <property type="term" value="F:olfactory receptor activity"/>
    <property type="evidence" value="ECO:0007669"/>
    <property type="project" value="InterPro"/>
</dbReference>
<dbReference type="PANTHER" id="PTHR21137">
    <property type="entry name" value="ODORANT RECEPTOR"/>
    <property type="match status" value="1"/>
</dbReference>
<dbReference type="AlphaFoldDB" id="A0A0B5GQ29"/>
<keyword evidence="6 12" id="KW-0472">Membrane</keyword>
<feature type="non-terminal residue" evidence="13">
    <location>
        <position position="408"/>
    </location>
</feature>
<reference evidence="13" key="1">
    <citation type="submission" date="2014-10" db="EMBL/GenBank/DDBJ databases">
        <title>Odorant receptors of the New Zealand endemic leafroller moth species Planotortrix octo and P. excessana.</title>
        <authorList>
            <person name="Steinwender B."/>
            <person name="Thrimawithana A.H."/>
            <person name="Cowhurst R.N."/>
            <person name="Newcomb R.D."/>
        </authorList>
    </citation>
    <scope>NUCLEOTIDE SEQUENCE</scope>
</reference>
<evidence type="ECO:0000256" key="4">
    <source>
        <dbReference type="ARBA" id="ARBA00022725"/>
    </source>
</evidence>
<dbReference type="GO" id="GO:0007165">
    <property type="term" value="P:signal transduction"/>
    <property type="evidence" value="ECO:0007669"/>
    <property type="project" value="UniProtKB-KW"/>
</dbReference>
<keyword evidence="7 13" id="KW-0675">Receptor</keyword>
<name>A0A0B5GQ29_9NEOP</name>
<comment type="similarity">
    <text evidence="10">Belongs to the insect chemoreceptor superfamily. Heteromeric odorant receptor channel (TC 1.A.69) family. Or2a subfamily.</text>
</comment>
<evidence type="ECO:0000256" key="6">
    <source>
        <dbReference type="ARBA" id="ARBA00023136"/>
    </source>
</evidence>
<dbReference type="PANTHER" id="PTHR21137:SF37">
    <property type="entry name" value="ODORANT RECEPTOR 46A, ISOFORM B-RELATED"/>
    <property type="match status" value="1"/>
</dbReference>
<evidence type="ECO:0000256" key="5">
    <source>
        <dbReference type="ARBA" id="ARBA00022989"/>
    </source>
</evidence>
<evidence type="ECO:0000256" key="3">
    <source>
        <dbReference type="ARBA" id="ARBA00022692"/>
    </source>
</evidence>
<evidence type="ECO:0000256" key="12">
    <source>
        <dbReference type="SAM" id="Phobius"/>
    </source>
</evidence>
<keyword evidence="4" id="KW-0552">Olfaction</keyword>
<keyword evidence="8" id="KW-0807">Transducer</keyword>
<evidence type="ECO:0000256" key="10">
    <source>
        <dbReference type="ARBA" id="ARBA00037946"/>
    </source>
</evidence>
<feature type="transmembrane region" description="Helical" evidence="12">
    <location>
        <begin position="281"/>
        <end position="298"/>
    </location>
</feature>
<keyword evidence="3 12" id="KW-0812">Transmembrane</keyword>
<sequence>MSCHDEENFQNDIDYVATVASRICLYPFYGRPKYKIFCYYSICFLIFFVSAQQFTALCVYGFKSFLDIVGIAPNIGVTLMAVTKYIKVHRNKHTYNLIFNHLRSNMWDVVDKSSQENRKILITYQKVVKFIILWYVYYIVPLLSIIVTFPLLIMYYDWKVLGKDLELRYPFEAWYPFDKIKWYYAAYTWECVMTAIVVYIYTYSDTINVSYIGYICMELKLLGTHLRHLIGTKEIMDLKNSHEVAAVHDKIKCKLRRIILKHVFLANIVSQLDGILGDIMLVNYTLGSIVICLTAYTFTVVDEFYSTVRFFFFFISFIISILNQCVMGQVISDHSEGLAEELYNSEWTYGDRDTKQLVLILIMRMQKPFQLTAKKYIAMNLHTFTAICSTSYQCFNLLRTMYDPKKNK</sequence>
<feature type="transmembrane region" description="Helical" evidence="12">
    <location>
        <begin position="37"/>
        <end position="62"/>
    </location>
</feature>
<dbReference type="Pfam" id="PF02949">
    <property type="entry name" value="7tm_6"/>
    <property type="match status" value="1"/>
</dbReference>
<dbReference type="GO" id="GO:0005549">
    <property type="term" value="F:odorant binding"/>
    <property type="evidence" value="ECO:0007669"/>
    <property type="project" value="InterPro"/>
</dbReference>
<dbReference type="GO" id="GO:0005886">
    <property type="term" value="C:plasma membrane"/>
    <property type="evidence" value="ECO:0007669"/>
    <property type="project" value="TreeGrafter"/>
</dbReference>
<evidence type="ECO:0000256" key="1">
    <source>
        <dbReference type="ARBA" id="ARBA00004141"/>
    </source>
</evidence>
<evidence type="ECO:0000256" key="8">
    <source>
        <dbReference type="ARBA" id="ARBA00023224"/>
    </source>
</evidence>
<keyword evidence="5 12" id="KW-1133">Transmembrane helix</keyword>
<evidence type="ECO:0000313" key="13">
    <source>
        <dbReference type="EMBL" id="AJF23817.1"/>
    </source>
</evidence>
<feature type="transmembrane region" description="Helical" evidence="12">
    <location>
        <begin position="68"/>
        <end position="86"/>
    </location>
</feature>
<keyword evidence="2" id="KW-0716">Sensory transduction</keyword>
<evidence type="ECO:0000256" key="7">
    <source>
        <dbReference type="ARBA" id="ARBA00023170"/>
    </source>
</evidence>
<feature type="transmembrane region" description="Helical" evidence="12">
    <location>
        <begin position="304"/>
        <end position="322"/>
    </location>
</feature>
<evidence type="ECO:0000256" key="11">
    <source>
        <dbReference type="ARBA" id="ARBA00038679"/>
    </source>
</evidence>
<dbReference type="EMBL" id="KM892402">
    <property type="protein sequence ID" value="AJF23817.1"/>
    <property type="molecule type" value="mRNA"/>
</dbReference>
<proteinExistence type="evidence at transcript level"/>
<dbReference type="InterPro" id="IPR004117">
    <property type="entry name" value="7tm6_olfct_rcpt"/>
</dbReference>
<organism evidence="13">
    <name type="scientific">Planotortrix octo</name>
    <dbReference type="NCBI Taxonomy" id="65038"/>
    <lineage>
        <taxon>Eukaryota</taxon>
        <taxon>Metazoa</taxon>
        <taxon>Ecdysozoa</taxon>
        <taxon>Arthropoda</taxon>
        <taxon>Hexapoda</taxon>
        <taxon>Insecta</taxon>
        <taxon>Pterygota</taxon>
        <taxon>Neoptera</taxon>
        <taxon>Endopterygota</taxon>
        <taxon>Lepidoptera</taxon>
        <taxon>Glossata</taxon>
        <taxon>Ditrysia</taxon>
        <taxon>Tortricoidea</taxon>
        <taxon>Tortricidae</taxon>
        <taxon>Tortricinae</taxon>
        <taxon>Planotortrix</taxon>
    </lineage>
</organism>
<feature type="transmembrane region" description="Helical" evidence="12">
    <location>
        <begin position="182"/>
        <end position="201"/>
    </location>
</feature>
<protein>
    <submittedName>
        <fullName evidence="13">Olfactory receptor OR61</fullName>
    </submittedName>
</protein>
<accession>A0A0B5GQ29</accession>
<evidence type="ECO:0000256" key="2">
    <source>
        <dbReference type="ARBA" id="ARBA00022606"/>
    </source>
</evidence>
<evidence type="ECO:0000256" key="9">
    <source>
        <dbReference type="ARBA" id="ARBA00037764"/>
    </source>
</evidence>
<comment type="subcellular location">
    <subcellularLocation>
        <location evidence="1">Membrane</location>
        <topology evidence="1">Multi-pass membrane protein</topology>
    </subcellularLocation>
</comment>
<comment type="subunit">
    <text evidence="11">Interacts with Orco. Complexes exist early in the endomembrane system in olfactory sensory neurons (OSNs), coupling these complexes to the conserved ciliary trafficking pathway.</text>
</comment>
<feature type="transmembrane region" description="Helical" evidence="12">
    <location>
        <begin position="132"/>
        <end position="156"/>
    </location>
</feature>
<comment type="function">
    <text evidence="9">Odorant receptor which mediates acceptance or avoidance behavior, depending on its substrates. The odorant receptor repertoire encodes a large collection of odor stimuli that vary widely in identity, intensity, and duration. May form a complex with Orco to form odorant-sensing units, providing sensitive and prolonged odorant signaling and calcium permeability.</text>
</comment>